<keyword evidence="6" id="KW-1185">Reference proteome</keyword>
<organism evidence="5 6">
    <name type="scientific">Smittium simulii</name>
    <dbReference type="NCBI Taxonomy" id="133385"/>
    <lineage>
        <taxon>Eukaryota</taxon>
        <taxon>Fungi</taxon>
        <taxon>Fungi incertae sedis</taxon>
        <taxon>Zoopagomycota</taxon>
        <taxon>Kickxellomycotina</taxon>
        <taxon>Harpellomycetes</taxon>
        <taxon>Harpellales</taxon>
        <taxon>Legeriomycetaceae</taxon>
        <taxon>Smittium</taxon>
    </lineage>
</organism>
<dbReference type="PANTHER" id="PTHR10509">
    <property type="entry name" value="O-METHYLTRANSFERASE-RELATED"/>
    <property type="match status" value="1"/>
</dbReference>
<comment type="similarity">
    <text evidence="4">Belongs to the class I-like SAM-binding methyltransferase superfamily. Cation-dependent O-methyltransferase family.</text>
</comment>
<dbReference type="GO" id="GO:0008757">
    <property type="term" value="F:S-adenosylmethionine-dependent methyltransferase activity"/>
    <property type="evidence" value="ECO:0007669"/>
    <property type="project" value="TreeGrafter"/>
</dbReference>
<evidence type="ECO:0000256" key="4">
    <source>
        <dbReference type="ARBA" id="ARBA00023453"/>
    </source>
</evidence>
<dbReference type="Pfam" id="PF01596">
    <property type="entry name" value="Methyltransf_3"/>
    <property type="match status" value="1"/>
</dbReference>
<name>A0A2T9Y6K9_9FUNG</name>
<dbReference type="Gene3D" id="3.40.50.150">
    <property type="entry name" value="Vaccinia Virus protein VP39"/>
    <property type="match status" value="1"/>
</dbReference>
<reference evidence="5 6" key="1">
    <citation type="journal article" date="2018" name="MBio">
        <title>Comparative Genomics Reveals the Core Gene Toolbox for the Fungus-Insect Symbiosis.</title>
        <authorList>
            <person name="Wang Y."/>
            <person name="Stata M."/>
            <person name="Wang W."/>
            <person name="Stajich J.E."/>
            <person name="White M.M."/>
            <person name="Moncalvo J.M."/>
        </authorList>
    </citation>
    <scope>NUCLEOTIDE SEQUENCE [LARGE SCALE GENOMIC DNA]</scope>
    <source>
        <strain evidence="5 6">SWE-8-4</strain>
    </source>
</reference>
<dbReference type="STRING" id="133385.A0A2T9Y6K9"/>
<evidence type="ECO:0000256" key="2">
    <source>
        <dbReference type="ARBA" id="ARBA00022679"/>
    </source>
</evidence>
<dbReference type="CDD" id="cd02440">
    <property type="entry name" value="AdoMet_MTases"/>
    <property type="match status" value="1"/>
</dbReference>
<dbReference type="InterPro" id="IPR029063">
    <property type="entry name" value="SAM-dependent_MTases_sf"/>
</dbReference>
<dbReference type="OrthoDB" id="10251242at2759"/>
<protein>
    <recommendedName>
        <fullName evidence="7">Catechol O-methyltransferase</fullName>
    </recommendedName>
</protein>
<keyword evidence="3" id="KW-0949">S-adenosyl-L-methionine</keyword>
<dbReference type="PROSITE" id="PS51682">
    <property type="entry name" value="SAM_OMT_I"/>
    <property type="match status" value="1"/>
</dbReference>
<keyword evidence="1" id="KW-0489">Methyltransferase</keyword>
<sequence length="276" mass="31317">MFLSKSSFTNKLCFKAKQFKQPISTNLRSPSKPFLVSQTDQNLLNYCIKQSSPQPEYLQAIYNKTFDTLPNAHNMISPLQGILLSMLVSLFKPTTTLELGCYVGYSALCIAHGLNNSLLNNGAHIWTCEVNENIAKVAEENIQNSNYKNNITILKKSAMQVLQEWDSNKKIDFAFIDANKSGYLDYFNVILERNLLHQDGFIIADNTCFRAQVHQLDPTCSDLPIKQVQNNSNTTKNNSKVALHIYNFNNFVSNHPKVEQLLLPIFDGFTIIKLKN</sequence>
<evidence type="ECO:0008006" key="7">
    <source>
        <dbReference type="Google" id="ProtNLM"/>
    </source>
</evidence>
<evidence type="ECO:0000313" key="5">
    <source>
        <dbReference type="EMBL" id="PVU87991.1"/>
    </source>
</evidence>
<dbReference type="GO" id="GO:0032259">
    <property type="term" value="P:methylation"/>
    <property type="evidence" value="ECO:0007669"/>
    <property type="project" value="UniProtKB-KW"/>
</dbReference>
<accession>A0A2T9Y6K9</accession>
<dbReference type="AlphaFoldDB" id="A0A2T9Y6K9"/>
<dbReference type="PANTHER" id="PTHR10509:SF14">
    <property type="entry name" value="CAFFEOYL-COA O-METHYLTRANSFERASE 3-RELATED"/>
    <property type="match status" value="1"/>
</dbReference>
<dbReference type="InterPro" id="IPR050362">
    <property type="entry name" value="Cation-dep_OMT"/>
</dbReference>
<gene>
    <name evidence="5" type="ORF">BB561_006068</name>
</gene>
<keyword evidence="2" id="KW-0808">Transferase</keyword>
<dbReference type="InterPro" id="IPR002935">
    <property type="entry name" value="SAM_O-MeTrfase"/>
</dbReference>
<comment type="caution">
    <text evidence="5">The sequence shown here is derived from an EMBL/GenBank/DDBJ whole genome shotgun (WGS) entry which is preliminary data.</text>
</comment>
<evidence type="ECO:0000256" key="3">
    <source>
        <dbReference type="ARBA" id="ARBA00022691"/>
    </source>
</evidence>
<evidence type="ECO:0000256" key="1">
    <source>
        <dbReference type="ARBA" id="ARBA00022603"/>
    </source>
</evidence>
<dbReference type="EMBL" id="MBFR01000424">
    <property type="protein sequence ID" value="PVU87991.1"/>
    <property type="molecule type" value="Genomic_DNA"/>
</dbReference>
<dbReference type="SUPFAM" id="SSF53335">
    <property type="entry name" value="S-adenosyl-L-methionine-dependent methyltransferases"/>
    <property type="match status" value="1"/>
</dbReference>
<evidence type="ECO:0000313" key="6">
    <source>
        <dbReference type="Proteomes" id="UP000245383"/>
    </source>
</evidence>
<proteinExistence type="inferred from homology"/>
<dbReference type="Proteomes" id="UP000245383">
    <property type="component" value="Unassembled WGS sequence"/>
</dbReference>
<dbReference type="GO" id="GO:0008171">
    <property type="term" value="F:O-methyltransferase activity"/>
    <property type="evidence" value="ECO:0007669"/>
    <property type="project" value="InterPro"/>
</dbReference>